<dbReference type="OrthoDB" id="10252707at2759"/>
<evidence type="ECO:0000313" key="3">
    <source>
        <dbReference type="EMBL" id="CAB4257110.1"/>
    </source>
</evidence>
<dbReference type="GO" id="GO:0003729">
    <property type="term" value="F:mRNA binding"/>
    <property type="evidence" value="ECO:0007669"/>
    <property type="project" value="TreeGrafter"/>
</dbReference>
<keyword evidence="4" id="KW-1185">Reference proteome</keyword>
<dbReference type="InterPro" id="IPR016024">
    <property type="entry name" value="ARM-type_fold"/>
</dbReference>
<dbReference type="EMBL" id="CAEFZW010000013">
    <property type="protein sequence ID" value="CAB4257110.1"/>
    <property type="molecule type" value="Genomic_DNA"/>
</dbReference>
<evidence type="ECO:0000259" key="2">
    <source>
        <dbReference type="Pfam" id="PF09090"/>
    </source>
</evidence>
<sequence length="847" mass="99800">MESVLGKYHSSSNVMLPGQEYPLNQNENISYNRSIRTRIELFIHILRNLGESYYSFVEECDNLRDSFTREFAQSAYSSRLILKTIRSLIIEQPNKQPYIAFLLIHIEEDNIHISNTIIEYLLREFQQQLDLTSNNNEIDKFGAETWTNVKMYTRFFSLISPIINLGSIIFHYKNILKLACEMNKKNVILANLILESVLKNIPFLFYFNRQNKILQFEIINLINVMEVDFTTKHNNLGLVRPYYYENLEICNENQVTVSQMKKLLHNGLDKFNKIFPKWTITISDLFSKNIKKQWKLQYPTVKRILTFKEIETNHSWTGIITDSYPYQDYKIQFERTSGHLNKSEIETSSKLIVPDNITDVMHNLEFNKIEGCKTLMQLYNYFQNICSDSNQDKSKKNVYYTVIQTIVSMLLRLPYSIIPTLYYSLVLQEFCRQSPKQFSTIIGKHFRFIHMNLCTSDCKTTLEYEKSHRFQLINFDYKCKCEQLIVDYTTCHLYPYNSKTFLHVNIIKGLASSTPNLQELKMSLSLIFQNILRNKYFDNYSMALYMNHQFNHGNNSFNFEDVGLLCPQDSFPFHETILRILHCTHVYNNDGSKSNRNELVHLVSNIETNNSGFFKNFEVLRVIILIQYICHSGRRSLSNANNYIEVLGDRVFEILEKVKIKSSNLQFIVTGSIIRYWNKNTSTRFLLLNSFKQSDLISDLVVIEFSFYDVNQELKLLISYGAREYFPETLDENIQCAADSKYYIFLRSYKLAMKIISDSLNEMEIKDDTIIAHPELFDAEDAPNDYANDKWKYLEDVKLIKCVFRKFYCIYRKISGILFSILLQINLMHFQTIEGIAAWIKECQILS</sequence>
<name>A0A8H2VKN3_9SACH</name>
<organism evidence="3 4">
    <name type="scientific">Maudiozyma barnettii</name>
    <dbReference type="NCBI Taxonomy" id="61262"/>
    <lineage>
        <taxon>Eukaryota</taxon>
        <taxon>Fungi</taxon>
        <taxon>Dikarya</taxon>
        <taxon>Ascomycota</taxon>
        <taxon>Saccharomycotina</taxon>
        <taxon>Saccharomycetes</taxon>
        <taxon>Saccharomycetales</taxon>
        <taxon>Saccharomycetaceae</taxon>
        <taxon>Maudiozyma</taxon>
    </lineage>
</organism>
<dbReference type="PANTHER" id="PTHR12412:SF2">
    <property type="entry name" value="NUCLEAR CAP-BINDING PROTEIN SUBUNIT 1"/>
    <property type="match status" value="1"/>
</dbReference>
<dbReference type="Pfam" id="PF09090">
    <property type="entry name" value="MIF4G_like_2"/>
    <property type="match status" value="1"/>
</dbReference>
<dbReference type="InterPro" id="IPR015172">
    <property type="entry name" value="MIF4G-like_typ-1"/>
</dbReference>
<dbReference type="Pfam" id="PF09088">
    <property type="entry name" value="MIF4G_like"/>
    <property type="match status" value="1"/>
</dbReference>
<dbReference type="InterPro" id="IPR027159">
    <property type="entry name" value="CBP80"/>
</dbReference>
<gene>
    <name evidence="3" type="ORF">KABA2_13S03190</name>
</gene>
<evidence type="ECO:0000259" key="1">
    <source>
        <dbReference type="Pfam" id="PF09088"/>
    </source>
</evidence>
<evidence type="ECO:0000313" key="4">
    <source>
        <dbReference type="Proteomes" id="UP000644660"/>
    </source>
</evidence>
<dbReference type="InterPro" id="IPR015174">
    <property type="entry name" value="MIF4G-like_typ-2"/>
</dbReference>
<dbReference type="SUPFAM" id="SSF48371">
    <property type="entry name" value="ARM repeat"/>
    <property type="match status" value="3"/>
</dbReference>
<feature type="domain" description="MIF4G-like type 2" evidence="2">
    <location>
        <begin position="568"/>
        <end position="711"/>
    </location>
</feature>
<dbReference type="GO" id="GO:0005634">
    <property type="term" value="C:nucleus"/>
    <property type="evidence" value="ECO:0007669"/>
    <property type="project" value="TreeGrafter"/>
</dbReference>
<dbReference type="Gene3D" id="1.25.40.180">
    <property type="match status" value="3"/>
</dbReference>
<protein>
    <submittedName>
        <fullName evidence="3">Similar to Saccharomyces cerevisiae YMR125W STO1 Large subunit of the nuclear mRNA cap-binding protein complex, interacts with Npl3p to carry nuclear poly(A)+ mRNA to cytoplasm</fullName>
    </submittedName>
</protein>
<feature type="domain" description="MIF4G-like type 1" evidence="1">
    <location>
        <begin position="351"/>
        <end position="495"/>
    </location>
</feature>
<proteinExistence type="predicted"/>
<reference evidence="3 4" key="1">
    <citation type="submission" date="2020-05" db="EMBL/GenBank/DDBJ databases">
        <authorList>
            <person name="Casaregola S."/>
            <person name="Devillers H."/>
            <person name="Grondin C."/>
        </authorList>
    </citation>
    <scope>NUCLEOTIDE SEQUENCE [LARGE SCALE GENOMIC DNA]</scope>
    <source>
        <strain evidence="3 4">CLIB 1767</strain>
    </source>
</reference>
<dbReference type="AlphaFoldDB" id="A0A8H2VKN3"/>
<dbReference type="GO" id="GO:0006406">
    <property type="term" value="P:mRNA export from nucleus"/>
    <property type="evidence" value="ECO:0007669"/>
    <property type="project" value="InterPro"/>
</dbReference>
<comment type="caution">
    <text evidence="3">The sequence shown here is derived from an EMBL/GenBank/DDBJ whole genome shotgun (WGS) entry which is preliminary data.</text>
</comment>
<dbReference type="GO" id="GO:0005846">
    <property type="term" value="C:nuclear cap binding complex"/>
    <property type="evidence" value="ECO:0007669"/>
    <property type="project" value="InterPro"/>
</dbReference>
<dbReference type="Proteomes" id="UP000644660">
    <property type="component" value="Unassembled WGS sequence"/>
</dbReference>
<dbReference type="GO" id="GO:0000339">
    <property type="term" value="F:RNA cap binding"/>
    <property type="evidence" value="ECO:0007669"/>
    <property type="project" value="InterPro"/>
</dbReference>
<dbReference type="RefSeq" id="XP_041408954.1">
    <property type="nucleotide sequence ID" value="XM_041553020.1"/>
</dbReference>
<dbReference type="PANTHER" id="PTHR12412">
    <property type="entry name" value="CAP BINDING PROTEIN"/>
    <property type="match status" value="1"/>
</dbReference>
<accession>A0A8H2VKN3</accession>
<dbReference type="GO" id="GO:0000184">
    <property type="term" value="P:nuclear-transcribed mRNA catabolic process, nonsense-mediated decay"/>
    <property type="evidence" value="ECO:0007669"/>
    <property type="project" value="TreeGrafter"/>
</dbReference>
<dbReference type="GeneID" id="64860218"/>